<accession>A0ACC6NYF4</accession>
<evidence type="ECO:0000313" key="2">
    <source>
        <dbReference type="Proteomes" id="UP001364695"/>
    </source>
</evidence>
<proteinExistence type="predicted"/>
<protein>
    <submittedName>
        <fullName evidence="1">Chromate transporter</fullName>
    </submittedName>
</protein>
<dbReference type="Proteomes" id="UP001364695">
    <property type="component" value="Unassembled WGS sequence"/>
</dbReference>
<comment type="caution">
    <text evidence="1">The sequence shown here is derived from an EMBL/GenBank/DDBJ whole genome shotgun (WGS) entry which is preliminary data.</text>
</comment>
<gene>
    <name evidence="1" type="ORF">RV045_00905</name>
</gene>
<evidence type="ECO:0000313" key="1">
    <source>
        <dbReference type="EMBL" id="MEJ7136990.1"/>
    </source>
</evidence>
<name>A0ACC6NYF4_9BURK</name>
<keyword evidence="2" id="KW-1185">Reference proteome</keyword>
<organism evidence="1 2">
    <name type="scientific">Amphibiibacter pelophylacis</name>
    <dbReference type="NCBI Taxonomy" id="1799477"/>
    <lineage>
        <taxon>Bacteria</taxon>
        <taxon>Pseudomonadati</taxon>
        <taxon>Pseudomonadota</taxon>
        <taxon>Betaproteobacteria</taxon>
        <taxon>Burkholderiales</taxon>
        <taxon>Sphaerotilaceae</taxon>
        <taxon>Amphibiibacter</taxon>
    </lineage>
</organism>
<reference evidence="1" key="1">
    <citation type="submission" date="2023-10" db="EMBL/GenBank/DDBJ databases">
        <title>Amphibacter perezi, gen. nov., sp. nov. a novel taxa of the family Comamonadaceae, class Betaproteobacteria isolated from the skin microbiota of Pelophylax perezi from different populations.</title>
        <authorList>
            <person name="Costa S."/>
            <person name="Proenca D.N."/>
            <person name="Lopes I."/>
            <person name="Morais P.V."/>
        </authorList>
    </citation>
    <scope>NUCLEOTIDE SEQUENCE</scope>
    <source>
        <strain evidence="1">SL12-8</strain>
    </source>
</reference>
<dbReference type="EMBL" id="JAWDIE010000001">
    <property type="protein sequence ID" value="MEJ7136990.1"/>
    <property type="molecule type" value="Genomic_DNA"/>
</dbReference>
<sequence length="199" mass="21346">MTPPARAPETADALRPPTTLSGLFWAFTRLALQGFGGVMAVAQQELVERQRWMDRSTFLEDWAVAQVLPGPNVANLAVMLGDRYLGWRGALVSVLGLFALPLLIVLALALLFAGLQSWPAVQGALRGMGLVVAGLIAVSALRLLPALRQHVGGPLFCFVSLVATLVALLILKWSLPAVLAVVGTLSCLWTYRALRRAQP</sequence>